<protein>
    <submittedName>
        <fullName evidence="1">Uncharacterized protein</fullName>
    </submittedName>
</protein>
<evidence type="ECO:0000313" key="1">
    <source>
        <dbReference type="EMBL" id="NML34573.1"/>
    </source>
</evidence>
<gene>
    <name evidence="1" type="ORF">HHL14_27555</name>
</gene>
<keyword evidence="2" id="KW-1185">Reference proteome</keyword>
<comment type="caution">
    <text evidence="1">The sequence shown here is derived from an EMBL/GenBank/DDBJ whole genome shotgun (WGS) entry which is preliminary data.</text>
</comment>
<proteinExistence type="predicted"/>
<organism evidence="1 2">
    <name type="scientific">Paraburkholderia antibiotica</name>
    <dbReference type="NCBI Taxonomy" id="2728839"/>
    <lineage>
        <taxon>Bacteria</taxon>
        <taxon>Pseudomonadati</taxon>
        <taxon>Pseudomonadota</taxon>
        <taxon>Betaproteobacteria</taxon>
        <taxon>Burkholderiales</taxon>
        <taxon>Burkholderiaceae</taxon>
        <taxon>Paraburkholderia</taxon>
    </lineage>
</organism>
<dbReference type="EMBL" id="JABBFZ010000022">
    <property type="protein sequence ID" value="NML34573.1"/>
    <property type="molecule type" value="Genomic_DNA"/>
</dbReference>
<sequence length="149" mass="16167">MQADSSTAAAVLAELRVDGVRLWGSRMRLARIDTIDQGDIYRLALTELDRSACDLSQPIVVTPVARIKRNACHGALSSMEISRSAYLSVLHLAHIAPAWINVVPYKGGTSYGEIETKSATLAPVTRTQAATHPCSRCRTPCQKARSAYV</sequence>
<evidence type="ECO:0000313" key="2">
    <source>
        <dbReference type="Proteomes" id="UP000583127"/>
    </source>
</evidence>
<dbReference type="AlphaFoldDB" id="A0A7Y0A162"/>
<dbReference type="RefSeq" id="WP_169500753.1">
    <property type="nucleotide sequence ID" value="NZ_JABBFZ010000022.1"/>
</dbReference>
<dbReference type="Proteomes" id="UP000583127">
    <property type="component" value="Unassembled WGS sequence"/>
</dbReference>
<reference evidence="1 2" key="1">
    <citation type="submission" date="2020-04" db="EMBL/GenBank/DDBJ databases">
        <title>Paraburkholderia sp. G-4-1-8 isolated from soil.</title>
        <authorList>
            <person name="Dahal R.H."/>
        </authorList>
    </citation>
    <scope>NUCLEOTIDE SEQUENCE [LARGE SCALE GENOMIC DNA]</scope>
    <source>
        <strain evidence="1 2">G-4-1-8</strain>
    </source>
</reference>
<name>A0A7Y0A162_9BURK</name>
<accession>A0A7Y0A162</accession>